<evidence type="ECO:0000313" key="4">
    <source>
        <dbReference type="Proteomes" id="UP000288246"/>
    </source>
</evidence>
<organism evidence="3 4">
    <name type="scientific">Cellulomonas algicola</name>
    <dbReference type="NCBI Taxonomy" id="2071633"/>
    <lineage>
        <taxon>Bacteria</taxon>
        <taxon>Bacillati</taxon>
        <taxon>Actinomycetota</taxon>
        <taxon>Actinomycetes</taxon>
        <taxon>Micrococcales</taxon>
        <taxon>Cellulomonadaceae</taxon>
        <taxon>Cellulomonas</taxon>
    </lineage>
</organism>
<reference evidence="3 4" key="1">
    <citation type="submission" date="2018-11" db="EMBL/GenBank/DDBJ databases">
        <title>Draft genome sequence of Cellulomonas takizawaensis strain TKZ-21.</title>
        <authorList>
            <person name="Yamamura H."/>
            <person name="Hayashi T."/>
            <person name="Hamada M."/>
            <person name="Serisawa Y."/>
            <person name="Matsuyama K."/>
            <person name="Nakagawa Y."/>
            <person name="Otoguro M."/>
            <person name="Yanagida F."/>
            <person name="Hayakawa M."/>
        </authorList>
    </citation>
    <scope>NUCLEOTIDE SEQUENCE [LARGE SCALE GENOMIC DNA]</scope>
    <source>
        <strain evidence="3 4">TKZ-21</strain>
    </source>
</reference>
<gene>
    <name evidence="3" type="ORF">CTKZ_25960</name>
</gene>
<feature type="domain" description="SsuA/THI5-like" evidence="2">
    <location>
        <begin position="104"/>
        <end position="238"/>
    </location>
</feature>
<name>A0A401V299_9CELL</name>
<dbReference type="Gene3D" id="3.40.190.10">
    <property type="entry name" value="Periplasmic binding protein-like II"/>
    <property type="match status" value="2"/>
</dbReference>
<sequence>MRSVLPSRGTRMSTRTRRTRPAPRTAALAAARPRLAAAVLATALAGALAACSGASAQTTGDDPTAASGDLPTEIPAGTSLVIGDPVTQKAVEIAGGDLDADLGFEIEWANVSGGPATTEAFRAGSLDVGSVADIPPIHATWTGLDVRIIAASYRQDWEDFPIYEFGVAPGVEGVDSLEDFAGHRIAYSPGQAQGVIVLRALQKAGLDLDDVELVELPSTGDVYPTALAAGEVDIAPIGGVQIARYVDQYGKDGAHTVTHGLRDDPGVLYVPTSTLDDPAKAAALRAYVRLWAQAKLWVEDHPDEWVQGYYVEDQGLSEEDGRYLVEHAGTPDIPADWTEAIERHQETIDLLAEATGNDPIDAPDLWDQRFAPVVAEAVEEYRAGASS</sequence>
<feature type="region of interest" description="Disordered" evidence="1">
    <location>
        <begin position="1"/>
        <end position="25"/>
    </location>
</feature>
<evidence type="ECO:0000259" key="2">
    <source>
        <dbReference type="Pfam" id="PF09084"/>
    </source>
</evidence>
<dbReference type="AlphaFoldDB" id="A0A401V299"/>
<dbReference type="PANTHER" id="PTHR30024:SF42">
    <property type="entry name" value="ALIPHATIC SULFONATES-BINDING PROTEIN-RELATED"/>
    <property type="match status" value="1"/>
</dbReference>
<protein>
    <submittedName>
        <fullName evidence="3">ABC transporter substrate-binding protein</fullName>
    </submittedName>
</protein>
<dbReference type="Pfam" id="PF09084">
    <property type="entry name" value="NMT1"/>
    <property type="match status" value="1"/>
</dbReference>
<evidence type="ECO:0000256" key="1">
    <source>
        <dbReference type="SAM" id="MobiDB-lite"/>
    </source>
</evidence>
<dbReference type="PANTHER" id="PTHR30024">
    <property type="entry name" value="ALIPHATIC SULFONATES-BINDING PROTEIN-RELATED"/>
    <property type="match status" value="1"/>
</dbReference>
<dbReference type="Proteomes" id="UP000288246">
    <property type="component" value="Unassembled WGS sequence"/>
</dbReference>
<dbReference type="InterPro" id="IPR015168">
    <property type="entry name" value="SsuA/THI5"/>
</dbReference>
<accession>A0A401V299</accession>
<comment type="caution">
    <text evidence="3">The sequence shown here is derived from an EMBL/GenBank/DDBJ whole genome shotgun (WGS) entry which is preliminary data.</text>
</comment>
<evidence type="ECO:0000313" key="3">
    <source>
        <dbReference type="EMBL" id="GCD21034.1"/>
    </source>
</evidence>
<keyword evidence="4" id="KW-1185">Reference proteome</keyword>
<dbReference type="SUPFAM" id="SSF53850">
    <property type="entry name" value="Periplasmic binding protein-like II"/>
    <property type="match status" value="1"/>
</dbReference>
<proteinExistence type="predicted"/>
<dbReference type="EMBL" id="BHYL01000225">
    <property type="protein sequence ID" value="GCD21034.1"/>
    <property type="molecule type" value="Genomic_DNA"/>
</dbReference>